<dbReference type="EMBL" id="JAWJWF010000045">
    <property type="protein sequence ID" value="KAK6627309.1"/>
    <property type="molecule type" value="Genomic_DNA"/>
</dbReference>
<protein>
    <submittedName>
        <fullName evidence="1">Uncharacterized protein</fullName>
    </submittedName>
</protein>
<name>A0ABR1ATN9_POLSC</name>
<gene>
    <name evidence="1" type="ORF">RUM44_009786</name>
</gene>
<evidence type="ECO:0000313" key="2">
    <source>
        <dbReference type="Proteomes" id="UP001359485"/>
    </source>
</evidence>
<accession>A0ABR1ATN9</accession>
<comment type="caution">
    <text evidence="1">The sequence shown here is derived from an EMBL/GenBank/DDBJ whole genome shotgun (WGS) entry which is preliminary data.</text>
</comment>
<keyword evidence="2" id="KW-1185">Reference proteome</keyword>
<reference evidence="1 2" key="1">
    <citation type="submission" date="2023-09" db="EMBL/GenBank/DDBJ databases">
        <title>Genomes of two closely related lineages of the louse Polyplax serrata with different host specificities.</title>
        <authorList>
            <person name="Martinu J."/>
            <person name="Tarabai H."/>
            <person name="Stefka J."/>
            <person name="Hypsa V."/>
        </authorList>
    </citation>
    <scope>NUCLEOTIDE SEQUENCE [LARGE SCALE GENOMIC DNA]</scope>
    <source>
        <strain evidence="1">98ZLc_SE</strain>
    </source>
</reference>
<proteinExistence type="predicted"/>
<evidence type="ECO:0000313" key="1">
    <source>
        <dbReference type="EMBL" id="KAK6627309.1"/>
    </source>
</evidence>
<dbReference type="Proteomes" id="UP001359485">
    <property type="component" value="Unassembled WGS sequence"/>
</dbReference>
<sequence>MDFYVLDSDPGVSVGGEEWKESVAVAAAAAAAAVAARVAAAEPAAPAPATSKKLIRQLVGVKELHN</sequence>
<organism evidence="1 2">
    <name type="scientific">Polyplax serrata</name>
    <name type="common">Common mouse louse</name>
    <dbReference type="NCBI Taxonomy" id="468196"/>
    <lineage>
        <taxon>Eukaryota</taxon>
        <taxon>Metazoa</taxon>
        <taxon>Ecdysozoa</taxon>
        <taxon>Arthropoda</taxon>
        <taxon>Hexapoda</taxon>
        <taxon>Insecta</taxon>
        <taxon>Pterygota</taxon>
        <taxon>Neoptera</taxon>
        <taxon>Paraneoptera</taxon>
        <taxon>Psocodea</taxon>
        <taxon>Troctomorpha</taxon>
        <taxon>Phthiraptera</taxon>
        <taxon>Anoplura</taxon>
        <taxon>Polyplacidae</taxon>
        <taxon>Polyplax</taxon>
    </lineage>
</organism>